<accession>A0A7M7NL92</accession>
<evidence type="ECO:0000256" key="4">
    <source>
        <dbReference type="ARBA" id="ARBA00022692"/>
    </source>
</evidence>
<dbReference type="InParanoid" id="A0A7M7NL92"/>
<dbReference type="InterPro" id="IPR009729">
    <property type="entry name" value="Gal-3-0_sulfotransfrase"/>
</dbReference>
<evidence type="ECO:0000256" key="3">
    <source>
        <dbReference type="ARBA" id="ARBA00022679"/>
    </source>
</evidence>
<dbReference type="Proteomes" id="UP000007110">
    <property type="component" value="Unassembled WGS sequence"/>
</dbReference>
<evidence type="ECO:0000313" key="10">
    <source>
        <dbReference type="EnsemblMetazoa" id="XP_030837283"/>
    </source>
</evidence>
<evidence type="ECO:0000256" key="2">
    <source>
        <dbReference type="ARBA" id="ARBA00008124"/>
    </source>
</evidence>
<keyword evidence="11" id="KW-1185">Reference proteome</keyword>
<dbReference type="InterPro" id="IPR027417">
    <property type="entry name" value="P-loop_NTPase"/>
</dbReference>
<dbReference type="GO" id="GO:0000139">
    <property type="term" value="C:Golgi membrane"/>
    <property type="evidence" value="ECO:0007669"/>
    <property type="project" value="UniProtKB-SubCell"/>
</dbReference>
<reference evidence="10" key="2">
    <citation type="submission" date="2021-01" db="UniProtKB">
        <authorList>
            <consortium name="EnsemblMetazoa"/>
        </authorList>
    </citation>
    <scope>IDENTIFICATION</scope>
</reference>
<evidence type="ECO:0000256" key="6">
    <source>
        <dbReference type="ARBA" id="ARBA00022989"/>
    </source>
</evidence>
<dbReference type="OrthoDB" id="514299at2759"/>
<dbReference type="GeneID" id="115922493"/>
<evidence type="ECO:0000313" key="11">
    <source>
        <dbReference type="Proteomes" id="UP000007110"/>
    </source>
</evidence>
<keyword evidence="6" id="KW-1133">Transmembrane helix</keyword>
<keyword evidence="8" id="KW-0472">Membrane</keyword>
<keyword evidence="3" id="KW-0808">Transferase</keyword>
<protein>
    <submittedName>
        <fullName evidence="10">Uncharacterized protein</fullName>
    </submittedName>
</protein>
<dbReference type="EnsemblMetazoa" id="XM_030981423">
    <property type="protein sequence ID" value="XP_030837283"/>
    <property type="gene ID" value="LOC115922493"/>
</dbReference>
<keyword evidence="9" id="KW-0325">Glycoprotein</keyword>
<dbReference type="GO" id="GO:0008146">
    <property type="term" value="F:sulfotransferase activity"/>
    <property type="evidence" value="ECO:0000318"/>
    <property type="project" value="GO_Central"/>
</dbReference>
<keyword evidence="7" id="KW-0333">Golgi apparatus</keyword>
<proteinExistence type="inferred from homology"/>
<name>A0A7M7NL92_STRPU</name>
<reference evidence="11" key="1">
    <citation type="submission" date="2015-02" db="EMBL/GenBank/DDBJ databases">
        <title>Genome sequencing for Strongylocentrotus purpuratus.</title>
        <authorList>
            <person name="Murali S."/>
            <person name="Liu Y."/>
            <person name="Vee V."/>
            <person name="English A."/>
            <person name="Wang M."/>
            <person name="Skinner E."/>
            <person name="Han Y."/>
            <person name="Muzny D.M."/>
            <person name="Worley K.C."/>
            <person name="Gibbs R.A."/>
        </authorList>
    </citation>
    <scope>NUCLEOTIDE SEQUENCE</scope>
</reference>
<keyword evidence="5" id="KW-0735">Signal-anchor</keyword>
<evidence type="ECO:0000256" key="7">
    <source>
        <dbReference type="ARBA" id="ARBA00023034"/>
    </source>
</evidence>
<evidence type="ECO:0000256" key="1">
    <source>
        <dbReference type="ARBA" id="ARBA00004323"/>
    </source>
</evidence>
<dbReference type="GO" id="GO:0009247">
    <property type="term" value="P:glycolipid biosynthetic process"/>
    <property type="evidence" value="ECO:0007669"/>
    <property type="project" value="InterPro"/>
</dbReference>
<dbReference type="Pfam" id="PF06990">
    <property type="entry name" value="Gal-3-0_sulfotr"/>
    <property type="match status" value="1"/>
</dbReference>
<comment type="similarity">
    <text evidence="2">Belongs to the galactose-3-O-sulfotransferase family.</text>
</comment>
<organism evidence="10 11">
    <name type="scientific">Strongylocentrotus purpuratus</name>
    <name type="common">Purple sea urchin</name>
    <dbReference type="NCBI Taxonomy" id="7668"/>
    <lineage>
        <taxon>Eukaryota</taxon>
        <taxon>Metazoa</taxon>
        <taxon>Echinodermata</taxon>
        <taxon>Eleutherozoa</taxon>
        <taxon>Echinozoa</taxon>
        <taxon>Echinoidea</taxon>
        <taxon>Euechinoidea</taxon>
        <taxon>Echinacea</taxon>
        <taxon>Camarodonta</taxon>
        <taxon>Echinidea</taxon>
        <taxon>Strongylocentrotidae</taxon>
        <taxon>Strongylocentrotus</taxon>
    </lineage>
</organism>
<dbReference type="PANTHER" id="PTHR14647">
    <property type="entry name" value="GALACTOSE-3-O-SULFOTRANSFERASE"/>
    <property type="match status" value="1"/>
</dbReference>
<dbReference type="PANTHER" id="PTHR14647:SF87">
    <property type="entry name" value="PUTATIVE-RELATED"/>
    <property type="match status" value="1"/>
</dbReference>
<evidence type="ECO:0000256" key="5">
    <source>
        <dbReference type="ARBA" id="ARBA00022968"/>
    </source>
</evidence>
<dbReference type="OMA" id="HEYIRNI"/>
<dbReference type="KEGG" id="spu:115922493"/>
<sequence length="196" mass="23316">MQFTEKRMHNQQLFDLGVDLNDMDDPSTIDGKIDRLQDELDLVMITEYFDESMVLLSKLMHWSLDDLRYISRGARQPGFREPLTDDVRAQIRSWNSADVKLYERFNRTFWGKVKGYGPSFEEDLKTFRKLQLDLSDTCRDVRKDDVTDRRVVKPRLKEAAPEWCSVFFMDDVHFTAIIRKRMKMKGLPLYDTCDQR</sequence>
<dbReference type="AlphaFoldDB" id="A0A7M7NL92"/>
<comment type="subcellular location">
    <subcellularLocation>
        <location evidence="1">Golgi apparatus membrane</location>
        <topology evidence="1">Single-pass type II membrane protein</topology>
    </subcellularLocation>
</comment>
<dbReference type="Gene3D" id="3.40.50.300">
    <property type="entry name" value="P-loop containing nucleotide triphosphate hydrolases"/>
    <property type="match status" value="1"/>
</dbReference>
<dbReference type="RefSeq" id="XP_030837283.1">
    <property type="nucleotide sequence ID" value="XM_030981423.1"/>
</dbReference>
<evidence type="ECO:0000256" key="8">
    <source>
        <dbReference type="ARBA" id="ARBA00023136"/>
    </source>
</evidence>
<keyword evidence="4" id="KW-0812">Transmembrane</keyword>
<evidence type="ECO:0000256" key="9">
    <source>
        <dbReference type="ARBA" id="ARBA00023180"/>
    </source>
</evidence>
<dbReference type="GO" id="GO:0001733">
    <property type="term" value="F:galactosylceramide sulfotransferase activity"/>
    <property type="evidence" value="ECO:0007669"/>
    <property type="project" value="InterPro"/>
</dbReference>